<dbReference type="AlphaFoldDB" id="W4QDK9"/>
<protein>
    <submittedName>
        <fullName evidence="2">Uncharacterized protein</fullName>
    </submittedName>
</protein>
<accession>W4QDK9</accession>
<dbReference type="STRING" id="1236971.JCM9152_1161"/>
<keyword evidence="3" id="KW-1185">Reference proteome</keyword>
<keyword evidence="1" id="KW-0812">Transmembrane</keyword>
<evidence type="ECO:0000313" key="3">
    <source>
        <dbReference type="Proteomes" id="UP000018895"/>
    </source>
</evidence>
<name>W4QDK9_9BACI</name>
<gene>
    <name evidence="2" type="ORF">JCM9152_1161</name>
</gene>
<feature type="transmembrane region" description="Helical" evidence="1">
    <location>
        <begin position="98"/>
        <end position="118"/>
    </location>
</feature>
<proteinExistence type="predicted"/>
<feature type="transmembrane region" description="Helical" evidence="1">
    <location>
        <begin position="74"/>
        <end position="92"/>
    </location>
</feature>
<feature type="transmembrane region" description="Helical" evidence="1">
    <location>
        <begin position="32"/>
        <end position="53"/>
    </location>
</feature>
<comment type="caution">
    <text evidence="2">The sequence shown here is derived from an EMBL/GenBank/DDBJ whole genome shotgun (WGS) entry which is preliminary data.</text>
</comment>
<sequence>MGWFLTVIGVGLYLNYVTILNSSEELLFVIPFSFYFILFFYMIVVIWIFPLLAHYQTNWFGYIRNAVIIGLTKIHYTMASGLVIFLVVYFSLDYPGIIPFFSIGLTAIGCMWIAMQIFGQLDQRTS</sequence>
<keyword evidence="1" id="KW-1133">Transmembrane helix</keyword>
<dbReference type="EMBL" id="BAUU01000007">
    <property type="protein sequence ID" value="GAE29778.1"/>
    <property type="molecule type" value="Genomic_DNA"/>
</dbReference>
<organism evidence="2 3">
    <name type="scientific">Halalkalibacter hemicellulosilyticusJCM 9152</name>
    <dbReference type="NCBI Taxonomy" id="1236971"/>
    <lineage>
        <taxon>Bacteria</taxon>
        <taxon>Bacillati</taxon>
        <taxon>Bacillota</taxon>
        <taxon>Bacilli</taxon>
        <taxon>Bacillales</taxon>
        <taxon>Bacillaceae</taxon>
        <taxon>Halalkalibacter</taxon>
    </lineage>
</organism>
<dbReference type="Proteomes" id="UP000018895">
    <property type="component" value="Unassembled WGS sequence"/>
</dbReference>
<keyword evidence="1" id="KW-0472">Membrane</keyword>
<reference evidence="2" key="1">
    <citation type="journal article" date="2014" name="Genome Announc.">
        <title>Draft Genome Sequences of Three Alkaliphilic Bacillus Strains, Bacillus wakoensis JCM 9140T, Bacillus akibai JCM 9157T, and Bacillus hemicellulosilyticus JCM 9152T.</title>
        <authorList>
            <person name="Yuki M."/>
            <person name="Oshima K."/>
            <person name="Suda W."/>
            <person name="Oshida Y."/>
            <person name="Kitamura K."/>
            <person name="Iida T."/>
            <person name="Hattori M."/>
            <person name="Ohkuma M."/>
        </authorList>
    </citation>
    <scope>NUCLEOTIDE SEQUENCE [LARGE SCALE GENOMIC DNA]</scope>
    <source>
        <strain evidence="2">JCM 9152</strain>
    </source>
</reference>
<evidence type="ECO:0000313" key="2">
    <source>
        <dbReference type="EMBL" id="GAE29778.1"/>
    </source>
</evidence>
<evidence type="ECO:0000256" key="1">
    <source>
        <dbReference type="SAM" id="Phobius"/>
    </source>
</evidence>